<gene>
    <name evidence="2" type="ORF">SPF06_08835</name>
</gene>
<evidence type="ECO:0000259" key="1">
    <source>
        <dbReference type="Pfam" id="PF04248"/>
    </source>
</evidence>
<dbReference type="InterPro" id="IPR038694">
    <property type="entry name" value="DUF427_sf"/>
</dbReference>
<dbReference type="Pfam" id="PF04248">
    <property type="entry name" value="NTP_transf_9"/>
    <property type="match status" value="1"/>
</dbReference>
<dbReference type="PANTHER" id="PTHR34310">
    <property type="entry name" value="DUF427 DOMAIN PROTEIN (AFU_ORTHOLOGUE AFUA_3G02220)"/>
    <property type="match status" value="1"/>
</dbReference>
<evidence type="ECO:0000313" key="3">
    <source>
        <dbReference type="Proteomes" id="UP001304769"/>
    </source>
</evidence>
<dbReference type="InterPro" id="IPR007361">
    <property type="entry name" value="DUF427"/>
</dbReference>
<evidence type="ECO:0000313" key="2">
    <source>
        <dbReference type="EMBL" id="MEA5454824.1"/>
    </source>
</evidence>
<keyword evidence="3" id="KW-1185">Reference proteome</keyword>
<dbReference type="EMBL" id="JAYGGQ010000005">
    <property type="protein sequence ID" value="MEA5454824.1"/>
    <property type="molecule type" value="Genomic_DNA"/>
</dbReference>
<feature type="domain" description="DUF427" evidence="1">
    <location>
        <begin position="150"/>
        <end position="242"/>
    </location>
</feature>
<dbReference type="RefSeq" id="WP_323278671.1">
    <property type="nucleotide sequence ID" value="NZ_JAYGGQ010000005.1"/>
</dbReference>
<dbReference type="Proteomes" id="UP001304769">
    <property type="component" value="Unassembled WGS sequence"/>
</dbReference>
<protein>
    <submittedName>
        <fullName evidence="2">DUF427 domain-containing protein</fullName>
    </submittedName>
</protein>
<organism evidence="2 3">
    <name type="scientific">Sinomonas terricola</name>
    <dbReference type="NCBI Taxonomy" id="3110330"/>
    <lineage>
        <taxon>Bacteria</taxon>
        <taxon>Bacillati</taxon>
        <taxon>Actinomycetota</taxon>
        <taxon>Actinomycetes</taxon>
        <taxon>Micrococcales</taxon>
        <taxon>Micrococcaceae</taxon>
        <taxon>Sinomonas</taxon>
    </lineage>
</organism>
<proteinExistence type="predicted"/>
<comment type="caution">
    <text evidence="2">The sequence shown here is derived from an EMBL/GenBank/DDBJ whole genome shotgun (WGS) entry which is preliminary data.</text>
</comment>
<accession>A0ABU5T583</accession>
<dbReference type="Gene3D" id="2.170.150.40">
    <property type="entry name" value="Domain of unknown function (DUF427)"/>
    <property type="match status" value="2"/>
</dbReference>
<reference evidence="2 3" key="1">
    <citation type="submission" date="2023-12" db="EMBL/GenBank/DDBJ databases">
        <title>Sinomonas terricola sp. nov, isolated from litchi orchard soil in Guangdong, PR China.</title>
        <authorList>
            <person name="Jiaxin W."/>
            <person name="Yang Z."/>
            <person name="Honghui Z."/>
        </authorList>
    </citation>
    <scope>NUCLEOTIDE SEQUENCE [LARGE SCALE GENOMIC DNA]</scope>
    <source>
        <strain evidence="2 3">JGH33</strain>
    </source>
</reference>
<sequence>MALRMQNEMRRLLEELRYEPIASRIRAEAAGRVVVDSRRAVLVWEAQRIIPAYGVPPEDIAAELVPAEPMVHEPSSAFGRHHGPGQDFTIRLPGRELTEAAFRPDDPELSEYLVLDFAAFDRWWEDEEAVEGHPRDPFHRVDARLGSQRVRVEYDGVILAETVKPVFVYETMIRVRTYFPRDDVDLALLERTDHQTICPYKGRASYWSVRGAGAQGQNIAWSYEDPLPDSSQIKGLIAFYDERTDVLVEEPH</sequence>
<dbReference type="PANTHER" id="PTHR34310:SF9">
    <property type="entry name" value="BLR5716 PROTEIN"/>
    <property type="match status" value="1"/>
</dbReference>
<name>A0ABU5T583_9MICC</name>